<name>A0A1T4TVR7_9BACT</name>
<gene>
    <name evidence="5" type="ORF">SAMN04488128_106430</name>
</gene>
<evidence type="ECO:0000313" key="5">
    <source>
        <dbReference type="EMBL" id="SKA44536.1"/>
    </source>
</evidence>
<dbReference type="InterPro" id="IPR011040">
    <property type="entry name" value="Sialidase"/>
</dbReference>
<proteinExistence type="inferred from homology"/>
<dbReference type="AlphaFoldDB" id="A0A1T4TVR7"/>
<feature type="domain" description="Sialidase" evidence="4">
    <location>
        <begin position="50"/>
        <end position="355"/>
    </location>
</feature>
<evidence type="ECO:0000259" key="4">
    <source>
        <dbReference type="Pfam" id="PF13088"/>
    </source>
</evidence>
<organism evidence="5 6">
    <name type="scientific">Chitinophaga eiseniae</name>
    <dbReference type="NCBI Taxonomy" id="634771"/>
    <lineage>
        <taxon>Bacteria</taxon>
        <taxon>Pseudomonadati</taxon>
        <taxon>Bacteroidota</taxon>
        <taxon>Chitinophagia</taxon>
        <taxon>Chitinophagales</taxon>
        <taxon>Chitinophagaceae</taxon>
        <taxon>Chitinophaga</taxon>
    </lineage>
</organism>
<dbReference type="GO" id="GO:0009313">
    <property type="term" value="P:oligosaccharide catabolic process"/>
    <property type="evidence" value="ECO:0007669"/>
    <property type="project" value="TreeGrafter"/>
</dbReference>
<dbReference type="GO" id="GO:0005737">
    <property type="term" value="C:cytoplasm"/>
    <property type="evidence" value="ECO:0007669"/>
    <property type="project" value="TreeGrafter"/>
</dbReference>
<evidence type="ECO:0000256" key="2">
    <source>
        <dbReference type="ARBA" id="ARBA00009348"/>
    </source>
</evidence>
<dbReference type="SUPFAM" id="SSF50939">
    <property type="entry name" value="Sialidases"/>
    <property type="match status" value="1"/>
</dbReference>
<dbReference type="Proteomes" id="UP000190367">
    <property type="component" value="Unassembled WGS sequence"/>
</dbReference>
<dbReference type="GO" id="GO:0016020">
    <property type="term" value="C:membrane"/>
    <property type="evidence" value="ECO:0007669"/>
    <property type="project" value="TreeGrafter"/>
</dbReference>
<evidence type="ECO:0000256" key="3">
    <source>
        <dbReference type="ARBA" id="ARBA00012733"/>
    </source>
</evidence>
<dbReference type="CDD" id="cd15482">
    <property type="entry name" value="Sialidase_non-viral"/>
    <property type="match status" value="1"/>
</dbReference>
<dbReference type="Pfam" id="PF13088">
    <property type="entry name" value="BNR_2"/>
    <property type="match status" value="1"/>
</dbReference>
<comment type="similarity">
    <text evidence="2">Belongs to the glycosyl hydrolase 33 family.</text>
</comment>
<dbReference type="EC" id="3.2.1.18" evidence="3"/>
<keyword evidence="6" id="KW-1185">Reference proteome</keyword>
<sequence length="385" mass="42253">MKISVYAFLLWMVFFPQLLLAQRDSMALFSAGADGYSSYRIPVLLTAPNGQLLAFCEGRKASASDAGDIDILLKRSADGGKTWSATQVVWDDGPHTCGNPCPVVDATTGVIWLLLTRNEGQDKEHDIIHKKATHTRTVWVSKSEDNGATWSKPADITATTKDPQWGWYATGPGIGIQLQHGPHKGRLLIPCDHSYDDSSGRVAKGPYEYGSHVIYSDDHGQSWQRGGNIRPKVNECQLTELADGKGGLLMSLRSYFGRGLRTQSVSQDGGDSWSTPTDVPTLADPICQASLVRYRWPSRKRSGILLFLNPDSDKRMNMTLKASTDDGRSWQPLRVLHAGPAAYSALAVLPNGDIGCLYEAGEKSAYSHIVFQKISKKVISHIHQQ</sequence>
<dbReference type="PANTHER" id="PTHR10628">
    <property type="entry name" value="SIALIDASE"/>
    <property type="match status" value="1"/>
</dbReference>
<dbReference type="InterPro" id="IPR036278">
    <property type="entry name" value="Sialidase_sf"/>
</dbReference>
<dbReference type="OrthoDB" id="7294637at2"/>
<evidence type="ECO:0000256" key="1">
    <source>
        <dbReference type="ARBA" id="ARBA00000427"/>
    </source>
</evidence>
<accession>A0A1T4TVR7</accession>
<dbReference type="GO" id="GO:0004308">
    <property type="term" value="F:exo-alpha-sialidase activity"/>
    <property type="evidence" value="ECO:0007669"/>
    <property type="project" value="UniProtKB-EC"/>
</dbReference>
<dbReference type="EMBL" id="FUWZ01000006">
    <property type="protein sequence ID" value="SKA44536.1"/>
    <property type="molecule type" value="Genomic_DNA"/>
</dbReference>
<dbReference type="STRING" id="634771.SAMN04488128_106430"/>
<reference evidence="6" key="1">
    <citation type="submission" date="2017-02" db="EMBL/GenBank/DDBJ databases">
        <authorList>
            <person name="Varghese N."/>
            <person name="Submissions S."/>
        </authorList>
    </citation>
    <scope>NUCLEOTIDE SEQUENCE [LARGE SCALE GENOMIC DNA]</scope>
    <source>
        <strain evidence="6">DSM 22224</strain>
    </source>
</reference>
<dbReference type="GO" id="GO:0006689">
    <property type="term" value="P:ganglioside catabolic process"/>
    <property type="evidence" value="ECO:0007669"/>
    <property type="project" value="TreeGrafter"/>
</dbReference>
<dbReference type="PANTHER" id="PTHR10628:SF30">
    <property type="entry name" value="EXO-ALPHA-SIALIDASE"/>
    <property type="match status" value="1"/>
</dbReference>
<comment type="catalytic activity">
    <reaction evidence="1">
        <text>Hydrolysis of alpha-(2-&gt;3)-, alpha-(2-&gt;6)-, alpha-(2-&gt;8)- glycosidic linkages of terminal sialic acid residues in oligosaccharides, glycoproteins, glycolipids, colominic acid and synthetic substrates.</text>
        <dbReference type="EC" id="3.2.1.18"/>
    </reaction>
</comment>
<protein>
    <recommendedName>
        <fullName evidence="3">exo-alpha-sialidase</fullName>
        <ecNumber evidence="3">3.2.1.18</ecNumber>
    </recommendedName>
</protein>
<dbReference type="InterPro" id="IPR026856">
    <property type="entry name" value="Sialidase_fam"/>
</dbReference>
<dbReference type="RefSeq" id="WP_078672768.1">
    <property type="nucleotide sequence ID" value="NZ_FUWZ01000006.1"/>
</dbReference>
<evidence type="ECO:0000313" key="6">
    <source>
        <dbReference type="Proteomes" id="UP000190367"/>
    </source>
</evidence>
<dbReference type="Gene3D" id="2.120.10.10">
    <property type="match status" value="1"/>
</dbReference>